<dbReference type="PANTHER" id="PTHR38593:SF1">
    <property type="entry name" value="BLR2558 PROTEIN"/>
    <property type="match status" value="1"/>
</dbReference>
<name>A0A4Y4AT50_9FLAO</name>
<accession>A0A4Y4AT50</accession>
<dbReference type="OrthoDB" id="883203at2"/>
<dbReference type="STRING" id="983.SAMN05443543_10546"/>
<dbReference type="Gene3D" id="1.20.1260.10">
    <property type="match status" value="1"/>
</dbReference>
<feature type="domain" description="DUF4142" evidence="1">
    <location>
        <begin position="51"/>
        <end position="186"/>
    </location>
</feature>
<dbReference type="Proteomes" id="UP000316775">
    <property type="component" value="Unassembled WGS sequence"/>
</dbReference>
<dbReference type="Pfam" id="PF13628">
    <property type="entry name" value="DUF4142"/>
    <property type="match status" value="1"/>
</dbReference>
<sequence>MKKIILSKIVLGAALALFTLNSCKNEAKQEDPVEMAEDQNEANIQNENVEDDADYLVEAAAINLKEIEIGKLAQEKGVSQDVKNFGKMLVTDHEKALEETKTLADKKSITLPTSISEDDRDKYNKLKEESAEDFDKKFADMMVDGHQDAIDKMEKISEKATDADLKSWAANQLSPLTAHLNEAKRIKEMHKK</sequence>
<evidence type="ECO:0000313" key="3">
    <source>
        <dbReference type="Proteomes" id="UP000316775"/>
    </source>
</evidence>
<keyword evidence="3" id="KW-1185">Reference proteome</keyword>
<protein>
    <recommendedName>
        <fullName evidence="1">DUF4142 domain-containing protein</fullName>
    </recommendedName>
</protein>
<evidence type="ECO:0000259" key="1">
    <source>
        <dbReference type="Pfam" id="PF13628"/>
    </source>
</evidence>
<proteinExistence type="predicted"/>
<dbReference type="RefSeq" id="WP_073244494.1">
    <property type="nucleotide sequence ID" value="NZ_BJNP01000007.1"/>
</dbReference>
<dbReference type="InterPro" id="IPR025419">
    <property type="entry name" value="DUF4142"/>
</dbReference>
<reference evidence="2 3" key="1">
    <citation type="submission" date="2019-06" db="EMBL/GenBank/DDBJ databases">
        <title>Whole genome shotgun sequence of Flavobacterium flevense NBRC 14960.</title>
        <authorList>
            <person name="Hosoyama A."/>
            <person name="Uohara A."/>
            <person name="Ohji S."/>
            <person name="Ichikawa N."/>
        </authorList>
    </citation>
    <scope>NUCLEOTIDE SEQUENCE [LARGE SCALE GENOMIC DNA]</scope>
    <source>
        <strain evidence="2 3">NBRC 14960</strain>
    </source>
</reference>
<dbReference type="InterPro" id="IPR012347">
    <property type="entry name" value="Ferritin-like"/>
</dbReference>
<gene>
    <name evidence="2" type="ORF">FFL01_09450</name>
</gene>
<organism evidence="2 3">
    <name type="scientific">Flavobacterium flevense</name>
    <dbReference type="NCBI Taxonomy" id="983"/>
    <lineage>
        <taxon>Bacteria</taxon>
        <taxon>Pseudomonadati</taxon>
        <taxon>Bacteroidota</taxon>
        <taxon>Flavobacteriia</taxon>
        <taxon>Flavobacteriales</taxon>
        <taxon>Flavobacteriaceae</taxon>
        <taxon>Flavobacterium</taxon>
    </lineage>
</organism>
<dbReference type="EMBL" id="BJNP01000007">
    <property type="protein sequence ID" value="GEC71406.1"/>
    <property type="molecule type" value="Genomic_DNA"/>
</dbReference>
<comment type="caution">
    <text evidence="2">The sequence shown here is derived from an EMBL/GenBank/DDBJ whole genome shotgun (WGS) entry which is preliminary data.</text>
</comment>
<dbReference type="PANTHER" id="PTHR38593">
    <property type="entry name" value="BLR2558 PROTEIN"/>
    <property type="match status" value="1"/>
</dbReference>
<dbReference type="AlphaFoldDB" id="A0A4Y4AT50"/>
<evidence type="ECO:0000313" key="2">
    <source>
        <dbReference type="EMBL" id="GEC71406.1"/>
    </source>
</evidence>